<dbReference type="Pfam" id="PF13578">
    <property type="entry name" value="Methyltransf_24"/>
    <property type="match status" value="1"/>
</dbReference>
<dbReference type="PANTHER" id="PTHR43167">
    <property type="entry name" value="PUTATIVE (AFU_ORTHOLOGUE AFUA_6G01830)-RELATED"/>
    <property type="match status" value="1"/>
</dbReference>
<sequence length="200" mass="21592">MIELDSAASAVLARLASFGQENDARMADRSRKMLNLELPTTELLYLLVTGARRRRMLEIGTSNGYSAIWLAHALRETDGQPLVTVECSPEKAGQARANLRAASLQDWAQVIEGEATQVCAAVTGPFDCVFFDADRVSAPRQLAHLLPKLTADALLVADNALSHPDEIAAYLAAVDATGEFDTTIVPVGKGLHIARRRRPA</sequence>
<name>A0A071MGD9_9BURK</name>
<dbReference type="AlphaFoldDB" id="A0A071MGD9"/>
<proteinExistence type="predicted"/>
<protein>
    <submittedName>
        <fullName evidence="4">Methyltransferase</fullName>
    </submittedName>
</protein>
<evidence type="ECO:0000256" key="3">
    <source>
        <dbReference type="ARBA" id="ARBA00022691"/>
    </source>
</evidence>
<evidence type="ECO:0000256" key="2">
    <source>
        <dbReference type="ARBA" id="ARBA00022679"/>
    </source>
</evidence>
<dbReference type="InterPro" id="IPR029063">
    <property type="entry name" value="SAM-dependent_MTases_sf"/>
</dbReference>
<reference evidence="4" key="1">
    <citation type="submission" date="2014-04" db="EMBL/GenBank/DDBJ databases">
        <title>In planta biocontrol of soil-borne Fusarium wilt of banana through a plant endophytic bacterium, Burkholderia cenocepacia 869T2.</title>
        <authorList>
            <person name="Ho Y.-N."/>
            <person name="Chiang H.-M."/>
            <person name="Chao C.-P."/>
            <person name="Su C.-C."/>
            <person name="Hsu H.-F."/>
            <person name="Guo C.-T."/>
            <person name="Hsieh J.-L."/>
            <person name="Huang C.-C."/>
        </authorList>
    </citation>
    <scope>NUCLEOTIDE SEQUENCE [LARGE SCALE GENOMIC DNA]</scope>
    <source>
        <strain evidence="4">869T2</strain>
    </source>
</reference>
<dbReference type="GO" id="GO:0032259">
    <property type="term" value="P:methylation"/>
    <property type="evidence" value="ECO:0007669"/>
    <property type="project" value="UniProtKB-KW"/>
</dbReference>
<keyword evidence="1 4" id="KW-0489">Methyltransferase</keyword>
<keyword evidence="3" id="KW-0949">S-adenosyl-L-methionine</keyword>
<evidence type="ECO:0000313" key="4">
    <source>
        <dbReference type="EMBL" id="KEA59907.1"/>
    </source>
</evidence>
<dbReference type="PROSITE" id="PS51682">
    <property type="entry name" value="SAM_OMT_I"/>
    <property type="match status" value="1"/>
</dbReference>
<accession>A0A071MGD9</accession>
<dbReference type="GO" id="GO:0008171">
    <property type="term" value="F:O-methyltransferase activity"/>
    <property type="evidence" value="ECO:0007669"/>
    <property type="project" value="InterPro"/>
</dbReference>
<dbReference type="EMBL" id="JJOA01000008">
    <property type="protein sequence ID" value="KEA59907.1"/>
    <property type="molecule type" value="Genomic_DNA"/>
</dbReference>
<keyword evidence="2 4" id="KW-0808">Transferase</keyword>
<evidence type="ECO:0000256" key="1">
    <source>
        <dbReference type="ARBA" id="ARBA00022603"/>
    </source>
</evidence>
<comment type="caution">
    <text evidence="4">The sequence shown here is derived from an EMBL/GenBank/DDBJ whole genome shotgun (WGS) entry which is preliminary data.</text>
</comment>
<gene>
    <name evidence="4" type="ORF">DT99_09885</name>
</gene>
<dbReference type="SUPFAM" id="SSF53335">
    <property type="entry name" value="S-adenosyl-L-methionine-dependent methyltransferases"/>
    <property type="match status" value="1"/>
</dbReference>
<dbReference type="InterPro" id="IPR002935">
    <property type="entry name" value="SAM_O-MeTrfase"/>
</dbReference>
<dbReference type="Gene3D" id="3.40.50.150">
    <property type="entry name" value="Vaccinia Virus protein VP39"/>
    <property type="match status" value="1"/>
</dbReference>
<dbReference type="OrthoDB" id="9799672at2"/>
<organism evidence="4">
    <name type="scientific">Burkholderia cenocepacia</name>
    <dbReference type="NCBI Taxonomy" id="95486"/>
    <lineage>
        <taxon>Bacteria</taxon>
        <taxon>Pseudomonadati</taxon>
        <taxon>Pseudomonadota</taxon>
        <taxon>Betaproteobacteria</taxon>
        <taxon>Burkholderiales</taxon>
        <taxon>Burkholderiaceae</taxon>
        <taxon>Burkholderia</taxon>
        <taxon>Burkholderia cepacia complex</taxon>
    </lineage>
</organism>
<dbReference type="PANTHER" id="PTHR43167:SF1">
    <property type="entry name" value="PUTATIVE (AFU_ORTHOLOGUE AFUA_6G01830)-RELATED"/>
    <property type="match status" value="1"/>
</dbReference>